<dbReference type="GO" id="GO:0016787">
    <property type="term" value="F:hydrolase activity"/>
    <property type="evidence" value="ECO:0007669"/>
    <property type="project" value="UniProtKB-KW"/>
</dbReference>
<dbReference type="Pfam" id="PF00753">
    <property type="entry name" value="Lactamase_B"/>
    <property type="match status" value="1"/>
</dbReference>
<dbReference type="InterPro" id="IPR036866">
    <property type="entry name" value="RibonucZ/Hydroxyglut_hydro"/>
</dbReference>
<dbReference type="GO" id="GO:0046872">
    <property type="term" value="F:metal ion binding"/>
    <property type="evidence" value="ECO:0007669"/>
    <property type="project" value="UniProtKB-KW"/>
</dbReference>
<evidence type="ECO:0000313" key="6">
    <source>
        <dbReference type="EMBL" id="RUQ69712.1"/>
    </source>
</evidence>
<dbReference type="AlphaFoldDB" id="A0A433J7P3"/>
<evidence type="ECO:0000256" key="2">
    <source>
        <dbReference type="ARBA" id="ARBA00022723"/>
    </source>
</evidence>
<dbReference type="OrthoDB" id="9773738at2"/>
<dbReference type="Gene3D" id="3.60.15.10">
    <property type="entry name" value="Ribonuclease Z/Hydroxyacylglutathione hydrolase-like"/>
    <property type="match status" value="1"/>
</dbReference>
<dbReference type="RefSeq" id="WP_126999303.1">
    <property type="nucleotide sequence ID" value="NZ_JBNPXW010000003.1"/>
</dbReference>
<evidence type="ECO:0000313" key="7">
    <source>
        <dbReference type="Proteomes" id="UP000280346"/>
    </source>
</evidence>
<comment type="similarity">
    <text evidence="1">Belongs to the metallo-beta-lactamase superfamily.</text>
</comment>
<evidence type="ECO:0000259" key="5">
    <source>
        <dbReference type="SMART" id="SM00849"/>
    </source>
</evidence>
<dbReference type="CDD" id="cd16277">
    <property type="entry name" value="metallo-hydrolase-like_MBL-fold"/>
    <property type="match status" value="1"/>
</dbReference>
<dbReference type="InterPro" id="IPR001279">
    <property type="entry name" value="Metallo-B-lactamas"/>
</dbReference>
<dbReference type="SMART" id="SM00849">
    <property type="entry name" value="Lactamase_B"/>
    <property type="match status" value="1"/>
</dbReference>
<dbReference type="PANTHER" id="PTHR42978">
    <property type="entry name" value="QUORUM-QUENCHING LACTONASE YTNP-RELATED-RELATED"/>
    <property type="match status" value="1"/>
</dbReference>
<gene>
    <name evidence="6" type="ORF">EJ913_15215</name>
</gene>
<evidence type="ECO:0000256" key="4">
    <source>
        <dbReference type="ARBA" id="ARBA00022833"/>
    </source>
</evidence>
<protein>
    <submittedName>
        <fullName evidence="6">MBL fold metallo-hydrolase</fullName>
    </submittedName>
</protein>
<reference evidence="6 7" key="1">
    <citation type="submission" date="2018-12" db="EMBL/GenBank/DDBJ databases">
        <authorList>
            <person name="Yang Y."/>
        </authorList>
    </citation>
    <scope>NUCLEOTIDE SEQUENCE [LARGE SCALE GENOMIC DNA]</scope>
    <source>
        <strain evidence="6 7">GSF71</strain>
    </source>
</reference>
<proteinExistence type="inferred from homology"/>
<keyword evidence="4" id="KW-0862">Zinc</keyword>
<dbReference type="InterPro" id="IPR051013">
    <property type="entry name" value="MBL_superfamily_lactonases"/>
</dbReference>
<feature type="domain" description="Metallo-beta-lactamase" evidence="5">
    <location>
        <begin position="62"/>
        <end position="277"/>
    </location>
</feature>
<name>A0A433J7P3_9PROT</name>
<sequence length="302" mass="33853">MATTAHTISLGAFTVTRIEEMLTPGFDPGFLFPAYEESILDANPDLAAPNFLDPASRRLMSSMHSWLIRTGDHVILIDTGCGNGKHRDTPGFERFHMLDKPYLQRLAEAGVRPEEVTLVINTHLHIDHVGWNTQLVDGRWVPTFPNARYIYGAKEFAHWRSPTGGLVTMPGNGPVMDDSVMPVWEAGQVELIESGDRILDGLEVELAPGHTPGQLFVKLESDRHAAVFTGDCLHQPMQIARPNWNSRFCEDQDEAVATRRRLLDFAADREALVFPAHFGAPHTGFVRRRGEDFRFEPLHEPV</sequence>
<keyword evidence="7" id="KW-1185">Reference proteome</keyword>
<dbReference type="Proteomes" id="UP000280346">
    <property type="component" value="Unassembled WGS sequence"/>
</dbReference>
<keyword evidence="2" id="KW-0479">Metal-binding</keyword>
<evidence type="ECO:0000256" key="1">
    <source>
        <dbReference type="ARBA" id="ARBA00007749"/>
    </source>
</evidence>
<organism evidence="6 7">
    <name type="scientific">Azospirillum doebereinerae</name>
    <dbReference type="NCBI Taxonomy" id="92933"/>
    <lineage>
        <taxon>Bacteria</taxon>
        <taxon>Pseudomonadati</taxon>
        <taxon>Pseudomonadota</taxon>
        <taxon>Alphaproteobacteria</taxon>
        <taxon>Rhodospirillales</taxon>
        <taxon>Azospirillaceae</taxon>
        <taxon>Azospirillum</taxon>
    </lineage>
</organism>
<dbReference type="EMBL" id="RZIJ01000011">
    <property type="protein sequence ID" value="RUQ69712.1"/>
    <property type="molecule type" value="Genomic_DNA"/>
</dbReference>
<comment type="caution">
    <text evidence="6">The sequence shown here is derived from an EMBL/GenBank/DDBJ whole genome shotgun (WGS) entry which is preliminary data.</text>
</comment>
<accession>A0A433J7P3</accession>
<keyword evidence="3 6" id="KW-0378">Hydrolase</keyword>
<dbReference type="SUPFAM" id="SSF56281">
    <property type="entry name" value="Metallo-hydrolase/oxidoreductase"/>
    <property type="match status" value="1"/>
</dbReference>
<dbReference type="PANTHER" id="PTHR42978:SF6">
    <property type="entry name" value="QUORUM-QUENCHING LACTONASE YTNP-RELATED"/>
    <property type="match status" value="1"/>
</dbReference>
<evidence type="ECO:0000256" key="3">
    <source>
        <dbReference type="ARBA" id="ARBA00022801"/>
    </source>
</evidence>